<dbReference type="AlphaFoldDB" id="A0A4Y9II50"/>
<name>A0A4Y9II50_9BACT</name>
<reference evidence="1 2" key="1">
    <citation type="submission" date="2019-03" db="EMBL/GenBank/DDBJ databases">
        <title>Diversity of the mouse oral microbiome.</title>
        <authorList>
            <person name="Joseph S."/>
            <person name="Aduse-Opoku J."/>
            <person name="Curtis M."/>
            <person name="Wade W."/>
            <person name="Hashim A."/>
        </authorList>
    </citation>
    <scope>NUCLEOTIDE SEQUENCE [LARGE SCALE GENOMIC DNA]</scope>
    <source>
        <strain evidence="1 2">P11</strain>
    </source>
</reference>
<dbReference type="RefSeq" id="WP_135107469.1">
    <property type="nucleotide sequence ID" value="NZ_JADGKW010000010.1"/>
</dbReference>
<evidence type="ECO:0000313" key="1">
    <source>
        <dbReference type="EMBL" id="TFU86841.1"/>
    </source>
</evidence>
<gene>
    <name evidence="1" type="ORF">E4T88_16855</name>
</gene>
<proteinExistence type="predicted"/>
<sequence>MLENQTYFFELVPCLNGLRSTDMKDKYQFRVDLTEKYKMDYPNVEVIYALPVVEPVSCNRLCN</sequence>
<dbReference type="EMBL" id="SPPK01000010">
    <property type="protein sequence ID" value="TFU86841.1"/>
    <property type="molecule type" value="Genomic_DNA"/>
</dbReference>
<accession>A0A4Y9II50</accession>
<protein>
    <submittedName>
        <fullName evidence="1">Uncharacterized protein</fullName>
    </submittedName>
</protein>
<dbReference type="Proteomes" id="UP000298285">
    <property type="component" value="Unassembled WGS sequence"/>
</dbReference>
<evidence type="ECO:0000313" key="2">
    <source>
        <dbReference type="Proteomes" id="UP000298285"/>
    </source>
</evidence>
<organism evidence="1 2">
    <name type="scientific">Dysgonomonas mossii</name>
    <dbReference type="NCBI Taxonomy" id="163665"/>
    <lineage>
        <taxon>Bacteria</taxon>
        <taxon>Pseudomonadati</taxon>
        <taxon>Bacteroidota</taxon>
        <taxon>Bacteroidia</taxon>
        <taxon>Bacteroidales</taxon>
        <taxon>Dysgonomonadaceae</taxon>
        <taxon>Dysgonomonas</taxon>
    </lineage>
</organism>
<comment type="caution">
    <text evidence="1">The sequence shown here is derived from an EMBL/GenBank/DDBJ whole genome shotgun (WGS) entry which is preliminary data.</text>
</comment>
<dbReference type="OrthoDB" id="880459at2"/>